<evidence type="ECO:0000313" key="1">
    <source>
        <dbReference type="EMBL" id="GAA4650719.1"/>
    </source>
</evidence>
<dbReference type="RefSeq" id="WP_345196944.1">
    <property type="nucleotide sequence ID" value="NZ_BAABFL010000416.1"/>
</dbReference>
<accession>A0ABP8V5A4</accession>
<proteinExistence type="predicted"/>
<organism evidence="1 2">
    <name type="scientific">Kistimonas scapharcae</name>
    <dbReference type="NCBI Taxonomy" id="1036133"/>
    <lineage>
        <taxon>Bacteria</taxon>
        <taxon>Pseudomonadati</taxon>
        <taxon>Pseudomonadota</taxon>
        <taxon>Gammaproteobacteria</taxon>
        <taxon>Oceanospirillales</taxon>
        <taxon>Endozoicomonadaceae</taxon>
        <taxon>Kistimonas</taxon>
    </lineage>
</organism>
<gene>
    <name evidence="1" type="ORF">GCM10023116_30020</name>
</gene>
<comment type="caution">
    <text evidence="1">The sequence shown here is derived from an EMBL/GenBank/DDBJ whole genome shotgun (WGS) entry which is preliminary data.</text>
</comment>
<dbReference type="EMBL" id="BAABFL010000416">
    <property type="protein sequence ID" value="GAA4650719.1"/>
    <property type="molecule type" value="Genomic_DNA"/>
</dbReference>
<dbReference type="Proteomes" id="UP001500604">
    <property type="component" value="Unassembled WGS sequence"/>
</dbReference>
<keyword evidence="2" id="KW-1185">Reference proteome</keyword>
<sequence length="200" mass="22251">MGQSVESVVDVGWRELLEQDDLNWDLGSIDDRTAALHFLARFEGCFCIYSRADQRLYTQYRFVIPDNEEQPLMVLLPDDNSGDSIRGLPLGAVVDTGITVFPGECVGASGLYLKIPARNRLVGSRGVPFQVGLKKLVNRYLTLGHDFLPVLVREELDDFEQGMPALTLHTLDVSQLSDVSATDAAQIRGVIVNNLVRLYR</sequence>
<reference evidence="2" key="1">
    <citation type="journal article" date="2019" name="Int. J. Syst. Evol. Microbiol.">
        <title>The Global Catalogue of Microorganisms (GCM) 10K type strain sequencing project: providing services to taxonomists for standard genome sequencing and annotation.</title>
        <authorList>
            <consortium name="The Broad Institute Genomics Platform"/>
            <consortium name="The Broad Institute Genome Sequencing Center for Infectious Disease"/>
            <person name="Wu L."/>
            <person name="Ma J."/>
        </authorList>
    </citation>
    <scope>NUCLEOTIDE SEQUENCE [LARGE SCALE GENOMIC DNA]</scope>
    <source>
        <strain evidence="2">JCM 17805</strain>
    </source>
</reference>
<evidence type="ECO:0000313" key="2">
    <source>
        <dbReference type="Proteomes" id="UP001500604"/>
    </source>
</evidence>
<name>A0ABP8V5A4_9GAMM</name>
<protein>
    <submittedName>
        <fullName evidence="1">Uncharacterized protein</fullName>
    </submittedName>
</protein>